<dbReference type="InterPro" id="IPR016169">
    <property type="entry name" value="FAD-bd_PCMH_sub2"/>
</dbReference>
<evidence type="ECO:0000256" key="9">
    <source>
        <dbReference type="ARBA" id="ARBA00023014"/>
    </source>
</evidence>
<feature type="domain" description="4Fe-4S ferredoxin-type" evidence="12">
    <location>
        <begin position="545"/>
        <end position="576"/>
    </location>
</feature>
<dbReference type="InterPro" id="IPR016166">
    <property type="entry name" value="FAD-bd_PCMH"/>
</dbReference>
<dbReference type="Pfam" id="PF13183">
    <property type="entry name" value="Fer4_8"/>
    <property type="match status" value="1"/>
</dbReference>
<dbReference type="Gene3D" id="3.30.465.10">
    <property type="match status" value="1"/>
</dbReference>
<gene>
    <name evidence="14" type="ORF">ACFPT7_09090</name>
</gene>
<evidence type="ECO:0000256" key="6">
    <source>
        <dbReference type="ARBA" id="ARBA00022946"/>
    </source>
</evidence>
<evidence type="ECO:0000256" key="4">
    <source>
        <dbReference type="ARBA" id="ARBA00022723"/>
    </source>
</evidence>
<dbReference type="PANTHER" id="PTHR11748:SF111">
    <property type="entry name" value="D-LACTATE DEHYDROGENASE, MITOCHONDRIAL-RELATED"/>
    <property type="match status" value="1"/>
</dbReference>
<dbReference type="PROSITE" id="PS51379">
    <property type="entry name" value="4FE4S_FER_2"/>
    <property type="match status" value="1"/>
</dbReference>
<dbReference type="InterPro" id="IPR017896">
    <property type="entry name" value="4Fe4S_Fe-S-bd"/>
</dbReference>
<dbReference type="InterPro" id="IPR016167">
    <property type="entry name" value="FAD-bd_PCMH_sub1"/>
</dbReference>
<name>A0ABW1EF02_9BACT</name>
<dbReference type="EMBL" id="JBHSPH010000002">
    <property type="protein sequence ID" value="MFC5862441.1"/>
    <property type="molecule type" value="Genomic_DNA"/>
</dbReference>
<keyword evidence="6" id="KW-0809">Transit peptide</keyword>
<feature type="region of interest" description="Disordered" evidence="11">
    <location>
        <begin position="1"/>
        <end position="20"/>
    </location>
</feature>
<proteinExistence type="inferred from homology"/>
<protein>
    <recommendedName>
        <fullName evidence="10">D-lactate dehydrogenase (cytochrome)</fullName>
        <ecNumber evidence="10">1.1.2.4</ecNumber>
    </recommendedName>
</protein>
<keyword evidence="3" id="KW-0285">Flavoprotein</keyword>
<dbReference type="InterPro" id="IPR009051">
    <property type="entry name" value="Helical_ferredxn"/>
</dbReference>
<evidence type="ECO:0000256" key="7">
    <source>
        <dbReference type="ARBA" id="ARBA00023002"/>
    </source>
</evidence>
<dbReference type="Gene3D" id="1.10.1060.10">
    <property type="entry name" value="Alpha-helical ferredoxin"/>
    <property type="match status" value="1"/>
</dbReference>
<reference evidence="15" key="1">
    <citation type="journal article" date="2019" name="Int. J. Syst. Evol. Microbiol.">
        <title>The Global Catalogue of Microorganisms (GCM) 10K type strain sequencing project: providing services to taxonomists for standard genome sequencing and annotation.</title>
        <authorList>
            <consortium name="The Broad Institute Genomics Platform"/>
            <consortium name="The Broad Institute Genome Sequencing Center for Infectious Disease"/>
            <person name="Wu L."/>
            <person name="Ma J."/>
        </authorList>
    </citation>
    <scope>NUCLEOTIDE SEQUENCE [LARGE SCALE GENOMIC DNA]</scope>
    <source>
        <strain evidence="15">JCM 4087</strain>
    </source>
</reference>
<dbReference type="Gene3D" id="3.30.43.10">
    <property type="entry name" value="Uridine Diphospho-n-acetylenolpyruvylglucosamine Reductase, domain 2"/>
    <property type="match status" value="1"/>
</dbReference>
<accession>A0ABW1EF02</accession>
<keyword evidence="9" id="KW-0411">Iron-sulfur</keyword>
<evidence type="ECO:0000256" key="11">
    <source>
        <dbReference type="SAM" id="MobiDB-lite"/>
    </source>
</evidence>
<evidence type="ECO:0000259" key="13">
    <source>
        <dbReference type="PROSITE" id="PS51387"/>
    </source>
</evidence>
<evidence type="ECO:0000256" key="3">
    <source>
        <dbReference type="ARBA" id="ARBA00022630"/>
    </source>
</evidence>
<evidence type="ECO:0000256" key="5">
    <source>
        <dbReference type="ARBA" id="ARBA00022827"/>
    </source>
</evidence>
<dbReference type="InterPro" id="IPR036318">
    <property type="entry name" value="FAD-bd_PCMH-like_sf"/>
</dbReference>
<dbReference type="InterPro" id="IPR016171">
    <property type="entry name" value="Vanillyl_alc_oxidase_C-sub2"/>
</dbReference>
<dbReference type="PROSITE" id="PS51387">
    <property type="entry name" value="FAD_PCMH"/>
    <property type="match status" value="1"/>
</dbReference>
<dbReference type="RefSeq" id="WP_263335708.1">
    <property type="nucleotide sequence ID" value="NZ_JAGSYH010000003.1"/>
</dbReference>
<sequence>MATTIQSDPAIVSKPGLPSPEQIREHLSDRIDPTRILIRHIDRIAFASDASFYRLIPRAVVQPQATEEIKHLFRFSHQHQIPLCFRAGGTSLSGQAITDGILVDIGRYWRSIRVEENGKTIRLQPGVIGQQANNALKLYSRKIGPDPASIASCRIGGILANNSSGMCCGVVQNAYHTLRSLTFVLPSGTQVDTADPKAGSLFQLLEPELCKELLRLKHEIEADTELSSRIRSKYRMKNTTGYSLNAFLDYTEPLDIFTHLLIGSEGTLAFIAEAVLNTVPDYPLKSTALLLFPDLFAACSAIEAFTKAGAAALEVMDRASLRSVEGHPGVPEYLSTLPADAAGLLVEFQAAKEDVLRAYEAAAAQAIVSLSLLRPAEFTRDPAQQAIFWKIRKGMFPSVGAVRAAKTTALMEDIAVPVPHLAHAANDMRALFDKHGYPDGIIFGHAKDGNLHFVITQGFNTDREIAQYRDFMDDVVNLVVRKYDGALKAEHGTGRNMAPFVETEWGAEGYRIMRELKSIVDPHNLLNPGVIVNPDPLAHVSDLKNMPEVEPEVDKCIECGFCEHSCPSRDITLTPRQRIVVRRELQRLKDDHAPTSEYTALDRDFPYMALDTCAVDGLCATDCPVSINTGNLTKHFRAIRHSHTSVKLANFAARHFGLVETGSRIALASGHLLEKLFGKSFMISLTGTLDRISHKLTGEPFWRWTDPMPSPRRGAIPSASPASAEAVYAPSCISRMMGALPGEPDDITNMQALLNIASRAELKLRIPSGLGGHCCGVPFSSKGFDTAHDISVNRMIESLYQWSDAGKLPIVIDTSPCTYGLKTSRPHLTAENQQKFDQLRILDSIEFAQSMILPKLPIVRTMPSVALHPVCSATKMGIANKLVSIAQSCSNNVTVPMEAGCCAFAGDRGFLHPELTASATQSEAAELAEHAHDGYYSSSRTCEIGMTRATGKLYRSYLHLLDYVSKP</sequence>
<evidence type="ECO:0000256" key="1">
    <source>
        <dbReference type="ARBA" id="ARBA00001974"/>
    </source>
</evidence>
<dbReference type="SUPFAM" id="SSF46548">
    <property type="entry name" value="alpha-helical ferredoxin"/>
    <property type="match status" value="1"/>
</dbReference>
<dbReference type="Pfam" id="PF02913">
    <property type="entry name" value="FAD-oxidase_C"/>
    <property type="match status" value="1"/>
</dbReference>
<dbReference type="InterPro" id="IPR017900">
    <property type="entry name" value="4Fe4S_Fe_S_CS"/>
</dbReference>
<dbReference type="InterPro" id="IPR016164">
    <property type="entry name" value="FAD-linked_Oxase-like_C"/>
</dbReference>
<keyword evidence="4" id="KW-0479">Metal-binding</keyword>
<comment type="caution">
    <text evidence="14">The sequence shown here is derived from an EMBL/GenBank/DDBJ whole genome shotgun (WGS) entry which is preliminary data.</text>
</comment>
<keyword evidence="5" id="KW-0274">FAD</keyword>
<dbReference type="PROSITE" id="PS00198">
    <property type="entry name" value="4FE4S_FER_1"/>
    <property type="match status" value="1"/>
</dbReference>
<dbReference type="Gene3D" id="1.10.45.10">
    <property type="entry name" value="Vanillyl-alcohol Oxidase, Chain A, domain 4"/>
    <property type="match status" value="1"/>
</dbReference>
<comment type="cofactor">
    <cofactor evidence="1">
        <name>FAD</name>
        <dbReference type="ChEBI" id="CHEBI:57692"/>
    </cofactor>
</comment>
<dbReference type="Gene3D" id="3.30.70.2190">
    <property type="match status" value="1"/>
</dbReference>
<evidence type="ECO:0000313" key="14">
    <source>
        <dbReference type="EMBL" id="MFC5862441.1"/>
    </source>
</evidence>
<dbReference type="InterPro" id="IPR006094">
    <property type="entry name" value="Oxid_FAD_bind_N"/>
</dbReference>
<evidence type="ECO:0000313" key="15">
    <source>
        <dbReference type="Proteomes" id="UP001596091"/>
    </source>
</evidence>
<evidence type="ECO:0000256" key="8">
    <source>
        <dbReference type="ARBA" id="ARBA00023004"/>
    </source>
</evidence>
<feature type="domain" description="FAD-binding PCMH-type" evidence="13">
    <location>
        <begin position="53"/>
        <end position="281"/>
    </location>
</feature>
<keyword evidence="8" id="KW-0408">Iron</keyword>
<dbReference type="Proteomes" id="UP001596091">
    <property type="component" value="Unassembled WGS sequence"/>
</dbReference>
<dbReference type="EC" id="1.1.2.4" evidence="10"/>
<dbReference type="Gene3D" id="3.30.70.2740">
    <property type="match status" value="1"/>
</dbReference>
<evidence type="ECO:0000256" key="2">
    <source>
        <dbReference type="ARBA" id="ARBA00008000"/>
    </source>
</evidence>
<evidence type="ECO:0000256" key="10">
    <source>
        <dbReference type="ARBA" id="ARBA00038897"/>
    </source>
</evidence>
<dbReference type="SUPFAM" id="SSF55103">
    <property type="entry name" value="FAD-linked oxidases, C-terminal domain"/>
    <property type="match status" value="1"/>
</dbReference>
<keyword evidence="15" id="KW-1185">Reference proteome</keyword>
<organism evidence="14 15">
    <name type="scientific">Acidicapsa dinghuensis</name>
    <dbReference type="NCBI Taxonomy" id="2218256"/>
    <lineage>
        <taxon>Bacteria</taxon>
        <taxon>Pseudomonadati</taxon>
        <taxon>Acidobacteriota</taxon>
        <taxon>Terriglobia</taxon>
        <taxon>Terriglobales</taxon>
        <taxon>Acidobacteriaceae</taxon>
        <taxon>Acidicapsa</taxon>
    </lineage>
</organism>
<dbReference type="PANTHER" id="PTHR11748">
    <property type="entry name" value="D-LACTATE DEHYDROGENASE"/>
    <property type="match status" value="1"/>
</dbReference>
<dbReference type="Pfam" id="PF01565">
    <property type="entry name" value="FAD_binding_4"/>
    <property type="match status" value="1"/>
</dbReference>
<dbReference type="InterPro" id="IPR004113">
    <property type="entry name" value="FAD-bd_oxidored_4_C"/>
</dbReference>
<comment type="similarity">
    <text evidence="2">Belongs to the FAD-binding oxidoreductase/transferase type 4 family.</text>
</comment>
<keyword evidence="7" id="KW-0560">Oxidoreductase</keyword>
<evidence type="ECO:0000259" key="12">
    <source>
        <dbReference type="PROSITE" id="PS51379"/>
    </source>
</evidence>
<dbReference type="SUPFAM" id="SSF56176">
    <property type="entry name" value="FAD-binding/transporter-associated domain-like"/>
    <property type="match status" value="1"/>
</dbReference>